<feature type="compositionally biased region" description="Basic and acidic residues" evidence="2">
    <location>
        <begin position="319"/>
        <end position="329"/>
    </location>
</feature>
<evidence type="ECO:0000313" key="3">
    <source>
        <dbReference type="EMBL" id="KAG9350606.1"/>
    </source>
</evidence>
<name>A0A8T2PFU3_9TELE</name>
<accession>A0A8T2PFU3</accession>
<feature type="region of interest" description="Disordered" evidence="2">
    <location>
        <begin position="54"/>
        <end position="91"/>
    </location>
</feature>
<organism evidence="3 4">
    <name type="scientific">Albula glossodonta</name>
    <name type="common">roundjaw bonefish</name>
    <dbReference type="NCBI Taxonomy" id="121402"/>
    <lineage>
        <taxon>Eukaryota</taxon>
        <taxon>Metazoa</taxon>
        <taxon>Chordata</taxon>
        <taxon>Craniata</taxon>
        <taxon>Vertebrata</taxon>
        <taxon>Euteleostomi</taxon>
        <taxon>Actinopterygii</taxon>
        <taxon>Neopterygii</taxon>
        <taxon>Teleostei</taxon>
        <taxon>Albuliformes</taxon>
        <taxon>Albulidae</taxon>
        <taxon>Albula</taxon>
    </lineage>
</organism>
<dbReference type="EMBL" id="JAFBMS010000007">
    <property type="protein sequence ID" value="KAG9350606.1"/>
    <property type="molecule type" value="Genomic_DNA"/>
</dbReference>
<dbReference type="InterPro" id="IPR011990">
    <property type="entry name" value="TPR-like_helical_dom_sf"/>
</dbReference>
<dbReference type="Proteomes" id="UP000824540">
    <property type="component" value="Unassembled WGS sequence"/>
</dbReference>
<proteinExistence type="predicted"/>
<dbReference type="PROSITE" id="PS51375">
    <property type="entry name" value="PPR"/>
    <property type="match status" value="1"/>
</dbReference>
<dbReference type="InterPro" id="IPR002885">
    <property type="entry name" value="PPR_rpt"/>
</dbReference>
<feature type="compositionally biased region" description="Basic and acidic residues" evidence="2">
    <location>
        <begin position="199"/>
        <end position="210"/>
    </location>
</feature>
<sequence length="458" mass="52227">MQPHQKTLSGAPLMKRSHKQPLILTYGSTTDTRHCMVNTTEQLQQIHFTLSYSSPGRPSLRVKLHDDDEEEEEEEEEVDEDEKHIQNWGLSKTERMDSFQRQKVHPSIKNISFCQVSCDKSENHLEQRNAPSENDRKAPWTAFRRNYSAPIPKKEDGQKRVWEQSHLLDVLEARMQQLQSDVALDVKHSKVKLVKFRQPGREAPSKESHANKKGGGTDPPSQKHHPIRWIEKLKRERTNKAKKLQVHWQKPPDKPAEGKTSNASMKPPSTVMKTIPVTKLSKGPVKPERSRLHTPHRKDLRQEHHKSGGAAAAAMTPDSKAHSREKQPAEVEELDQYLNQRTTAKANQLLTDREGNPHGYAQLNVRCYLEACVFSGDVERAQRCLLSHHNQVSRRKLLSIGAYNLMMRVWAKRGSLKQVGQLFSMVEEAGLQPNLCSYAAALECMGRSSGCSPRVIFR</sequence>
<dbReference type="Gene3D" id="1.25.40.10">
    <property type="entry name" value="Tetratricopeptide repeat domain"/>
    <property type="match status" value="1"/>
</dbReference>
<keyword evidence="4" id="KW-1185">Reference proteome</keyword>
<gene>
    <name evidence="3" type="ORF">JZ751_024495</name>
</gene>
<evidence type="ECO:0000256" key="1">
    <source>
        <dbReference type="PROSITE-ProRule" id="PRU00708"/>
    </source>
</evidence>
<comment type="caution">
    <text evidence="3">The sequence shown here is derived from an EMBL/GenBank/DDBJ whole genome shotgun (WGS) entry which is preliminary data.</text>
</comment>
<dbReference type="AlphaFoldDB" id="A0A8T2PFU3"/>
<protein>
    <submittedName>
        <fullName evidence="3">Uncharacterized protein</fullName>
    </submittedName>
</protein>
<dbReference type="OrthoDB" id="276422at2759"/>
<evidence type="ECO:0000313" key="4">
    <source>
        <dbReference type="Proteomes" id="UP000824540"/>
    </source>
</evidence>
<feature type="compositionally biased region" description="Acidic residues" evidence="2">
    <location>
        <begin position="67"/>
        <end position="80"/>
    </location>
</feature>
<feature type="compositionally biased region" description="Basic and acidic residues" evidence="2">
    <location>
        <begin position="228"/>
        <end position="239"/>
    </location>
</feature>
<feature type="region of interest" description="Disordered" evidence="2">
    <location>
        <begin position="195"/>
        <end position="331"/>
    </location>
</feature>
<feature type="repeat" description="PPR" evidence="1">
    <location>
        <begin position="399"/>
        <end position="433"/>
    </location>
</feature>
<reference evidence="3" key="1">
    <citation type="thesis" date="2021" institute="BYU ScholarsArchive" country="Provo, UT, USA">
        <title>Applications of and Algorithms for Genome Assembly and Genomic Analyses with an Emphasis on Marine Teleosts.</title>
        <authorList>
            <person name="Pickett B.D."/>
        </authorList>
    </citation>
    <scope>NUCLEOTIDE SEQUENCE</scope>
    <source>
        <strain evidence="3">HI-2016</strain>
    </source>
</reference>
<evidence type="ECO:0000256" key="2">
    <source>
        <dbReference type="SAM" id="MobiDB-lite"/>
    </source>
</evidence>